<protein>
    <submittedName>
        <fullName evidence="1">Uncharacterized protein</fullName>
    </submittedName>
</protein>
<proteinExistence type="predicted"/>
<gene>
    <name evidence="1" type="ORF">JCM15548_12948</name>
</gene>
<accession>A0A0E9LZC0</accession>
<sequence>MKLEEEIDEKYYIIIDPKQEFFISNKDLPNWIMNSSMLIDSENKIKMVGSPWINEDMANLFHEIISQ</sequence>
<organism evidence="1 2">
    <name type="scientific">Geofilum rubicundum JCM 15548</name>
    <dbReference type="NCBI Taxonomy" id="1236989"/>
    <lineage>
        <taxon>Bacteria</taxon>
        <taxon>Pseudomonadati</taxon>
        <taxon>Bacteroidota</taxon>
        <taxon>Bacteroidia</taxon>
        <taxon>Marinilabiliales</taxon>
        <taxon>Marinilabiliaceae</taxon>
        <taxon>Geofilum</taxon>
    </lineage>
</organism>
<keyword evidence="2" id="KW-1185">Reference proteome</keyword>
<dbReference type="AlphaFoldDB" id="A0A0E9LZC0"/>
<dbReference type="EMBL" id="BAZW01000027">
    <property type="protein sequence ID" value="GAO30653.1"/>
    <property type="molecule type" value="Genomic_DNA"/>
</dbReference>
<reference evidence="1 2" key="1">
    <citation type="journal article" date="2015" name="Microbes Environ.">
        <title>Distribution and evolution of nitrogen fixation genes in the phylum bacteroidetes.</title>
        <authorList>
            <person name="Inoue J."/>
            <person name="Oshima K."/>
            <person name="Suda W."/>
            <person name="Sakamoto M."/>
            <person name="Iino T."/>
            <person name="Noda S."/>
            <person name="Hongoh Y."/>
            <person name="Hattori M."/>
            <person name="Ohkuma M."/>
        </authorList>
    </citation>
    <scope>NUCLEOTIDE SEQUENCE [LARGE SCALE GENOMIC DNA]</scope>
    <source>
        <strain evidence="1">JCM 15548</strain>
    </source>
</reference>
<comment type="caution">
    <text evidence="1">The sequence shown here is derived from an EMBL/GenBank/DDBJ whole genome shotgun (WGS) entry which is preliminary data.</text>
</comment>
<evidence type="ECO:0000313" key="1">
    <source>
        <dbReference type="EMBL" id="GAO30653.1"/>
    </source>
</evidence>
<dbReference type="Proteomes" id="UP000032900">
    <property type="component" value="Unassembled WGS sequence"/>
</dbReference>
<evidence type="ECO:0000313" key="2">
    <source>
        <dbReference type="Proteomes" id="UP000032900"/>
    </source>
</evidence>
<name>A0A0E9LZC0_9BACT</name>
<dbReference type="STRING" id="1236989.JCM15548_12948"/>